<evidence type="ECO:0000256" key="1">
    <source>
        <dbReference type="ARBA" id="ARBA00012528"/>
    </source>
</evidence>
<keyword evidence="5" id="KW-1185">Reference proteome</keyword>
<dbReference type="GO" id="GO:0052621">
    <property type="term" value="F:diguanylate cyclase activity"/>
    <property type="evidence" value="ECO:0007669"/>
    <property type="project" value="UniProtKB-EC"/>
</dbReference>
<dbReference type="Proteomes" id="UP000245133">
    <property type="component" value="Unassembled WGS sequence"/>
</dbReference>
<dbReference type="PANTHER" id="PTHR45138">
    <property type="entry name" value="REGULATORY COMPONENTS OF SENSORY TRANSDUCTION SYSTEM"/>
    <property type="match status" value="1"/>
</dbReference>
<dbReference type="InterPro" id="IPR029016">
    <property type="entry name" value="GAF-like_dom_sf"/>
</dbReference>
<evidence type="ECO:0000313" key="4">
    <source>
        <dbReference type="EMBL" id="GBF49776.1"/>
    </source>
</evidence>
<dbReference type="Pfam" id="PF00990">
    <property type="entry name" value="GGDEF"/>
    <property type="match status" value="1"/>
</dbReference>
<comment type="catalytic activity">
    <reaction evidence="2">
        <text>2 GTP = 3',3'-c-di-GMP + 2 diphosphate</text>
        <dbReference type="Rhea" id="RHEA:24898"/>
        <dbReference type="ChEBI" id="CHEBI:33019"/>
        <dbReference type="ChEBI" id="CHEBI:37565"/>
        <dbReference type="ChEBI" id="CHEBI:58805"/>
        <dbReference type="EC" id="2.7.7.65"/>
    </reaction>
</comment>
<dbReference type="Pfam" id="PF13185">
    <property type="entry name" value="GAF_2"/>
    <property type="match status" value="1"/>
</dbReference>
<dbReference type="EC" id="2.7.7.65" evidence="1"/>
<organism evidence="4 5">
    <name type="scientific">Leptospira ryugenii</name>
    <dbReference type="NCBI Taxonomy" id="1917863"/>
    <lineage>
        <taxon>Bacteria</taxon>
        <taxon>Pseudomonadati</taxon>
        <taxon>Spirochaetota</taxon>
        <taxon>Spirochaetia</taxon>
        <taxon>Leptospirales</taxon>
        <taxon>Leptospiraceae</taxon>
        <taxon>Leptospira</taxon>
    </lineage>
</organism>
<dbReference type="Gene3D" id="3.30.450.40">
    <property type="match status" value="1"/>
</dbReference>
<evidence type="ECO:0000313" key="5">
    <source>
        <dbReference type="Proteomes" id="UP000245133"/>
    </source>
</evidence>
<dbReference type="SMART" id="SM00065">
    <property type="entry name" value="GAF"/>
    <property type="match status" value="1"/>
</dbReference>
<proteinExistence type="predicted"/>
<evidence type="ECO:0000256" key="2">
    <source>
        <dbReference type="ARBA" id="ARBA00034247"/>
    </source>
</evidence>
<dbReference type="InterPro" id="IPR029787">
    <property type="entry name" value="Nucleotide_cyclase"/>
</dbReference>
<dbReference type="PROSITE" id="PS50887">
    <property type="entry name" value="GGDEF"/>
    <property type="match status" value="1"/>
</dbReference>
<dbReference type="CDD" id="cd01949">
    <property type="entry name" value="GGDEF"/>
    <property type="match status" value="1"/>
</dbReference>
<comment type="caution">
    <text evidence="4">The sequence shown here is derived from an EMBL/GenBank/DDBJ whole genome shotgun (WGS) entry which is preliminary data.</text>
</comment>
<gene>
    <name evidence="4" type="ORF">LPTSP4_12950</name>
</gene>
<sequence>MATSQNEIPAEILLQIIQLQYELSDSNLAVDALLVKLTAGCQSLTGATGAVFELIEGDELVYRAATGTAESQIGLRIPIKHSFSGLSIQDHNVLICADSEEDHRVNREACRKVGLRSMLVSPLLVAGEIVGVLKVLSTEVGAFSEMHRQIIHQITPFLSRAIKNAFERYESNQQINTLAQLASHDSLTGLLNRSSFYDLLRQGLSKAENFSFRLGVAMFDLDHLKKINDAFGHQAGDHYIQGFAKRLKDVSEETATVARLGGDEFGLFIPFELPPDELKAQIQSISDNLEIVLDYKGNQFPIKVSYGVSIYPDDSDQIMELVQIADERMYTNKRHRKSLEN</sequence>
<feature type="domain" description="GGDEF" evidence="3">
    <location>
        <begin position="212"/>
        <end position="341"/>
    </location>
</feature>
<dbReference type="Gene3D" id="3.30.70.270">
    <property type="match status" value="1"/>
</dbReference>
<dbReference type="SUPFAM" id="SSF55073">
    <property type="entry name" value="Nucleotide cyclase"/>
    <property type="match status" value="1"/>
</dbReference>
<dbReference type="PANTHER" id="PTHR45138:SF9">
    <property type="entry name" value="DIGUANYLATE CYCLASE DGCM-RELATED"/>
    <property type="match status" value="1"/>
</dbReference>
<dbReference type="AlphaFoldDB" id="A0A2P2DYU4"/>
<dbReference type="InterPro" id="IPR043128">
    <property type="entry name" value="Rev_trsase/Diguanyl_cyclase"/>
</dbReference>
<dbReference type="InterPro" id="IPR050469">
    <property type="entry name" value="Diguanylate_Cyclase"/>
</dbReference>
<dbReference type="EMBL" id="BFBB01000003">
    <property type="protein sequence ID" value="GBF49776.1"/>
    <property type="molecule type" value="Genomic_DNA"/>
</dbReference>
<name>A0A2P2DYU4_9LEPT</name>
<dbReference type="InterPro" id="IPR003018">
    <property type="entry name" value="GAF"/>
</dbReference>
<dbReference type="RefSeq" id="WP_167836937.1">
    <property type="nucleotide sequence ID" value="NZ_BFBB01000003.1"/>
</dbReference>
<dbReference type="NCBIfam" id="TIGR00254">
    <property type="entry name" value="GGDEF"/>
    <property type="match status" value="1"/>
</dbReference>
<reference evidence="4 5" key="1">
    <citation type="submission" date="2018-02" db="EMBL/GenBank/DDBJ databases">
        <title>Novel Leptospira species isolated from soil and water in Japan.</title>
        <authorList>
            <person name="Nakao R."/>
            <person name="Masuzawa T."/>
        </authorList>
    </citation>
    <scope>NUCLEOTIDE SEQUENCE [LARGE SCALE GENOMIC DNA]</scope>
    <source>
        <strain evidence="4 5">YH101</strain>
    </source>
</reference>
<evidence type="ECO:0000259" key="3">
    <source>
        <dbReference type="PROSITE" id="PS50887"/>
    </source>
</evidence>
<dbReference type="SUPFAM" id="SSF55781">
    <property type="entry name" value="GAF domain-like"/>
    <property type="match status" value="1"/>
</dbReference>
<protein>
    <recommendedName>
        <fullName evidence="1">diguanylate cyclase</fullName>
        <ecNumber evidence="1">2.7.7.65</ecNumber>
    </recommendedName>
</protein>
<dbReference type="SMART" id="SM00267">
    <property type="entry name" value="GGDEF"/>
    <property type="match status" value="1"/>
</dbReference>
<dbReference type="InterPro" id="IPR000160">
    <property type="entry name" value="GGDEF_dom"/>
</dbReference>
<accession>A0A2P2DYU4</accession>